<dbReference type="SUPFAM" id="SSF103084">
    <property type="entry name" value="Holliday junction resolvase RusA"/>
    <property type="match status" value="1"/>
</dbReference>
<dbReference type="Pfam" id="PF05866">
    <property type="entry name" value="RusA"/>
    <property type="match status" value="1"/>
</dbReference>
<name>A0A0S4LKR2_9BACT</name>
<dbReference type="RefSeq" id="WP_090900015.1">
    <property type="nucleotide sequence ID" value="NZ_CZPZ01000031.1"/>
</dbReference>
<accession>A0A0S4LKR2</accession>
<dbReference type="EC" id="3.1.22.4" evidence="2"/>
<dbReference type="GO" id="GO:0006281">
    <property type="term" value="P:DNA repair"/>
    <property type="evidence" value="ECO:0007669"/>
    <property type="project" value="InterPro"/>
</dbReference>
<sequence length="198" mass="21612">MPFNRRRDSCRSSRFRLPAILRRGTPPNPSVPKKALRINGTTPAPTPDPAGQNTTIHAPLPAPLITSHAFKVTLPVPPSINHQYATVNGRRLLSSAGRAYKTCVGRQVWLALAQSSTGCSLRDRLQSGPLALSIRFFFASALRRDLDGGLKIAQDAVCEGLGINDNRIIETHLYKQVDKADPRIEVSLSCIHSPHHSA</sequence>
<dbReference type="GO" id="GO:0016787">
    <property type="term" value="F:hydrolase activity"/>
    <property type="evidence" value="ECO:0007669"/>
    <property type="project" value="UniProtKB-KW"/>
</dbReference>
<feature type="region of interest" description="Disordered" evidence="1">
    <location>
        <begin position="21"/>
        <end position="54"/>
    </location>
</feature>
<reference evidence="3" key="1">
    <citation type="submission" date="2015-10" db="EMBL/GenBank/DDBJ databases">
        <authorList>
            <person name="Luecker S."/>
            <person name="Luecker S."/>
        </authorList>
    </citation>
    <scope>NUCLEOTIDE SEQUENCE [LARGE SCALE GENOMIC DNA]</scope>
</reference>
<dbReference type="InterPro" id="IPR036614">
    <property type="entry name" value="RusA-like_sf"/>
</dbReference>
<dbReference type="GO" id="GO:0006310">
    <property type="term" value="P:DNA recombination"/>
    <property type="evidence" value="ECO:0007669"/>
    <property type="project" value="InterPro"/>
</dbReference>
<dbReference type="Gene3D" id="3.30.1330.70">
    <property type="entry name" value="Holliday junction resolvase RusA"/>
    <property type="match status" value="1"/>
</dbReference>
<gene>
    <name evidence="2" type="ORF">COMA2_40224</name>
</gene>
<dbReference type="Proteomes" id="UP000198736">
    <property type="component" value="Unassembled WGS sequence"/>
</dbReference>
<protein>
    <submittedName>
        <fullName evidence="2">Crossover junction endodeoxyribonuclease RusA (Modular protein)</fullName>
        <ecNumber evidence="2">3.1.22.4</ecNumber>
    </submittedName>
</protein>
<dbReference type="GO" id="GO:0000287">
    <property type="term" value="F:magnesium ion binding"/>
    <property type="evidence" value="ECO:0007669"/>
    <property type="project" value="InterPro"/>
</dbReference>
<keyword evidence="3" id="KW-1185">Reference proteome</keyword>
<dbReference type="OrthoDB" id="73971at2"/>
<dbReference type="EMBL" id="CZPZ01000031">
    <property type="protein sequence ID" value="CUS38177.1"/>
    <property type="molecule type" value="Genomic_DNA"/>
</dbReference>
<dbReference type="AlphaFoldDB" id="A0A0S4LKR2"/>
<keyword evidence="2" id="KW-0378">Hydrolase</keyword>
<evidence type="ECO:0000313" key="2">
    <source>
        <dbReference type="EMBL" id="CUS38177.1"/>
    </source>
</evidence>
<evidence type="ECO:0000256" key="1">
    <source>
        <dbReference type="SAM" id="MobiDB-lite"/>
    </source>
</evidence>
<organism evidence="2 3">
    <name type="scientific">Candidatus Nitrospira nitrificans</name>
    <dbReference type="NCBI Taxonomy" id="1742973"/>
    <lineage>
        <taxon>Bacteria</taxon>
        <taxon>Pseudomonadati</taxon>
        <taxon>Nitrospirota</taxon>
        <taxon>Nitrospiria</taxon>
        <taxon>Nitrospirales</taxon>
        <taxon>Nitrospiraceae</taxon>
        <taxon>Nitrospira</taxon>
    </lineage>
</organism>
<evidence type="ECO:0000313" key="3">
    <source>
        <dbReference type="Proteomes" id="UP000198736"/>
    </source>
</evidence>
<dbReference type="STRING" id="1742973.COMA2_40224"/>
<dbReference type="InterPro" id="IPR008822">
    <property type="entry name" value="Endonuclease_RusA-like"/>
</dbReference>
<proteinExistence type="predicted"/>